<protein>
    <submittedName>
        <fullName evidence="1">Uncharacterized protein</fullName>
    </submittedName>
</protein>
<evidence type="ECO:0000313" key="2">
    <source>
        <dbReference type="Proteomes" id="UP001151760"/>
    </source>
</evidence>
<proteinExistence type="predicted"/>
<comment type="caution">
    <text evidence="1">The sequence shown here is derived from an EMBL/GenBank/DDBJ whole genome shotgun (WGS) entry which is preliminary data.</text>
</comment>
<reference evidence="1" key="1">
    <citation type="journal article" date="2022" name="Int. J. Mol. Sci.">
        <title>Draft Genome of Tanacetum Coccineum: Genomic Comparison of Closely Related Tanacetum-Family Plants.</title>
        <authorList>
            <person name="Yamashiro T."/>
            <person name="Shiraishi A."/>
            <person name="Nakayama K."/>
            <person name="Satake H."/>
        </authorList>
    </citation>
    <scope>NUCLEOTIDE SEQUENCE</scope>
</reference>
<dbReference type="EMBL" id="BQNB010016564">
    <property type="protein sequence ID" value="GJT53193.1"/>
    <property type="molecule type" value="Genomic_DNA"/>
</dbReference>
<gene>
    <name evidence="1" type="ORF">Tco_0988247</name>
</gene>
<accession>A0ABQ5ER48</accession>
<sequence>MVYSSIQDSGSYLKGWAKEAGLRLARMINNVSVKLVLAKKVYQLFIKNLEASPGWVYEQATGLLSNASASTEARRWLTVCKALKGSRGEG</sequence>
<dbReference type="Proteomes" id="UP001151760">
    <property type="component" value="Unassembled WGS sequence"/>
</dbReference>
<organism evidence="1 2">
    <name type="scientific">Tanacetum coccineum</name>
    <dbReference type="NCBI Taxonomy" id="301880"/>
    <lineage>
        <taxon>Eukaryota</taxon>
        <taxon>Viridiplantae</taxon>
        <taxon>Streptophyta</taxon>
        <taxon>Embryophyta</taxon>
        <taxon>Tracheophyta</taxon>
        <taxon>Spermatophyta</taxon>
        <taxon>Magnoliopsida</taxon>
        <taxon>eudicotyledons</taxon>
        <taxon>Gunneridae</taxon>
        <taxon>Pentapetalae</taxon>
        <taxon>asterids</taxon>
        <taxon>campanulids</taxon>
        <taxon>Asterales</taxon>
        <taxon>Asteraceae</taxon>
        <taxon>Asteroideae</taxon>
        <taxon>Anthemideae</taxon>
        <taxon>Anthemidinae</taxon>
        <taxon>Tanacetum</taxon>
    </lineage>
</organism>
<reference evidence="1" key="2">
    <citation type="submission" date="2022-01" db="EMBL/GenBank/DDBJ databases">
        <authorList>
            <person name="Yamashiro T."/>
            <person name="Shiraishi A."/>
            <person name="Satake H."/>
            <person name="Nakayama K."/>
        </authorList>
    </citation>
    <scope>NUCLEOTIDE SEQUENCE</scope>
</reference>
<keyword evidence="2" id="KW-1185">Reference proteome</keyword>
<name>A0ABQ5ER48_9ASTR</name>
<evidence type="ECO:0000313" key="1">
    <source>
        <dbReference type="EMBL" id="GJT53193.1"/>
    </source>
</evidence>